<feature type="domain" description="Integrase catalytic" evidence="2">
    <location>
        <begin position="192"/>
        <end position="356"/>
    </location>
</feature>
<dbReference type="PANTHER" id="PTHR37984">
    <property type="entry name" value="PROTEIN CBG26694"/>
    <property type="match status" value="1"/>
</dbReference>
<dbReference type="InterPro" id="IPR001584">
    <property type="entry name" value="Integrase_cat-core"/>
</dbReference>
<feature type="coiled-coil region" evidence="1">
    <location>
        <begin position="377"/>
        <end position="408"/>
    </location>
</feature>
<dbReference type="InterPro" id="IPR036397">
    <property type="entry name" value="RNaseH_sf"/>
</dbReference>
<proteinExistence type="predicted"/>
<dbReference type="Gene3D" id="3.30.420.10">
    <property type="entry name" value="Ribonuclease H-like superfamily/Ribonuclease H"/>
    <property type="match status" value="1"/>
</dbReference>
<dbReference type="Gene3D" id="1.10.340.70">
    <property type="match status" value="1"/>
</dbReference>
<dbReference type="PROSITE" id="PS50994">
    <property type="entry name" value="INTEGRASE"/>
    <property type="match status" value="1"/>
</dbReference>
<accession>A0A699KSU6</accession>
<reference evidence="3" key="1">
    <citation type="journal article" date="2019" name="Sci. Rep.">
        <title>Draft genome of Tanacetum cinerariifolium, the natural source of mosquito coil.</title>
        <authorList>
            <person name="Yamashiro T."/>
            <person name="Shiraishi A."/>
            <person name="Satake H."/>
            <person name="Nakayama K."/>
        </authorList>
    </citation>
    <scope>NUCLEOTIDE SEQUENCE</scope>
</reference>
<dbReference type="InterPro" id="IPR050951">
    <property type="entry name" value="Retrovirus_Pol_polyprotein"/>
</dbReference>
<evidence type="ECO:0000256" key="1">
    <source>
        <dbReference type="SAM" id="Coils"/>
    </source>
</evidence>
<dbReference type="GO" id="GO:0015074">
    <property type="term" value="P:DNA integration"/>
    <property type="evidence" value="ECO:0007669"/>
    <property type="project" value="InterPro"/>
</dbReference>
<gene>
    <name evidence="3" type="ORF">Tci_681560</name>
</gene>
<dbReference type="PANTHER" id="PTHR37984:SF15">
    <property type="entry name" value="INTEGRASE CATALYTIC DOMAIN-CONTAINING PROTEIN"/>
    <property type="match status" value="1"/>
</dbReference>
<dbReference type="InterPro" id="IPR012337">
    <property type="entry name" value="RNaseH-like_sf"/>
</dbReference>
<dbReference type="InterPro" id="IPR041588">
    <property type="entry name" value="Integrase_H2C2"/>
</dbReference>
<sequence>METVFIGGKFRVFTNQRSLKHLLTQVMQTPEQHKWAAKLLGYDFEVYYKPGKENKVADALSRIEKPQVFAFSIPTFPWLQELRDYYLHNPDGKKLLDRFLTQPATLPGYTFNDGLLYFHRLFIPQLPLFRQQLLHEFHSSPIGGHSGIAATIRRLNGSFFWPNLKQDVTKFITECTTCQQTKYSTHKPYGLLQALPVPNQVWEEISMDFITSLPPSNGKTAIWVIVDRLSKFAHFIALPPHHTAASLATIFLHDIYRLHGLPKSIISDRDPIFLSRFWKELFNKIGTKLLHSSAYHPQTDGKTEVVNRCLESYLRCFACDEPTSWSKYLYLAEFWYNTSYHSAIEMAPFQALYGHPPPSIPHYTLGSSQVASIDSTLMEHQRLISLLKETLKRTRQRMTEQANKHRMEKEFAIGDMVYLRLRIYRQTSVAKRDVQKLKSILDIGASKGTVALSNSLHEKIYRKLPQVISSFSLFSLEIDCLK</sequence>
<name>A0A699KSU6_TANCI</name>
<dbReference type="GO" id="GO:0003676">
    <property type="term" value="F:nucleic acid binding"/>
    <property type="evidence" value="ECO:0007669"/>
    <property type="project" value="InterPro"/>
</dbReference>
<dbReference type="SUPFAM" id="SSF53098">
    <property type="entry name" value="Ribonuclease H-like"/>
    <property type="match status" value="1"/>
</dbReference>
<protein>
    <submittedName>
        <fullName evidence="3">Ty3/gypsy retrotransposon protein</fullName>
    </submittedName>
</protein>
<dbReference type="EMBL" id="BKCJ010551046">
    <property type="protein sequence ID" value="GFB09589.1"/>
    <property type="molecule type" value="Genomic_DNA"/>
</dbReference>
<dbReference type="Pfam" id="PF17921">
    <property type="entry name" value="Integrase_H2C2"/>
    <property type="match status" value="1"/>
</dbReference>
<dbReference type="FunFam" id="1.10.340.70:FF:000001">
    <property type="entry name" value="Retrovirus-related Pol polyprotein from transposon gypsy-like Protein"/>
    <property type="match status" value="1"/>
</dbReference>
<evidence type="ECO:0000259" key="2">
    <source>
        <dbReference type="PROSITE" id="PS50994"/>
    </source>
</evidence>
<evidence type="ECO:0000313" key="3">
    <source>
        <dbReference type="EMBL" id="GFB09589.1"/>
    </source>
</evidence>
<organism evidence="3">
    <name type="scientific">Tanacetum cinerariifolium</name>
    <name type="common">Dalmatian daisy</name>
    <name type="synonym">Chrysanthemum cinerariifolium</name>
    <dbReference type="NCBI Taxonomy" id="118510"/>
    <lineage>
        <taxon>Eukaryota</taxon>
        <taxon>Viridiplantae</taxon>
        <taxon>Streptophyta</taxon>
        <taxon>Embryophyta</taxon>
        <taxon>Tracheophyta</taxon>
        <taxon>Spermatophyta</taxon>
        <taxon>Magnoliopsida</taxon>
        <taxon>eudicotyledons</taxon>
        <taxon>Gunneridae</taxon>
        <taxon>Pentapetalae</taxon>
        <taxon>asterids</taxon>
        <taxon>campanulids</taxon>
        <taxon>Asterales</taxon>
        <taxon>Asteraceae</taxon>
        <taxon>Asteroideae</taxon>
        <taxon>Anthemideae</taxon>
        <taxon>Anthemidinae</taxon>
        <taxon>Tanacetum</taxon>
    </lineage>
</organism>
<comment type="caution">
    <text evidence="3">The sequence shown here is derived from an EMBL/GenBank/DDBJ whole genome shotgun (WGS) entry which is preliminary data.</text>
</comment>
<dbReference type="AlphaFoldDB" id="A0A699KSU6"/>
<keyword evidence="1" id="KW-0175">Coiled coil</keyword>
<dbReference type="Pfam" id="PF00665">
    <property type="entry name" value="rve"/>
    <property type="match status" value="1"/>
</dbReference>